<proteinExistence type="predicted"/>
<dbReference type="AlphaFoldDB" id="A0A7M1S5W1"/>
<dbReference type="RefSeq" id="WP_197549630.1">
    <property type="nucleotide sequence ID" value="NZ_CP063164.1"/>
</dbReference>
<evidence type="ECO:0000313" key="2">
    <source>
        <dbReference type="Proteomes" id="UP000595074"/>
    </source>
</evidence>
<evidence type="ECO:0000313" key="1">
    <source>
        <dbReference type="EMBL" id="QOR62813.1"/>
    </source>
</evidence>
<dbReference type="Proteomes" id="UP000595074">
    <property type="component" value="Chromosome"/>
</dbReference>
<gene>
    <name evidence="1" type="ORF">IMZ28_04920</name>
</gene>
<dbReference type="EMBL" id="CP063164">
    <property type="protein sequence ID" value="QOR62813.1"/>
    <property type="molecule type" value="Genomic_DNA"/>
</dbReference>
<keyword evidence="2" id="KW-1185">Reference proteome</keyword>
<protein>
    <submittedName>
        <fullName evidence="1">Uncharacterized protein</fullName>
    </submittedName>
</protein>
<accession>A0A7M1S5W1</accession>
<sequence length="187" mass="21706">MKLIAQIDMDCQQMDRYFHKLFIMLQEARADDKDAPIEVHDYDANFSQATYHSISHFIKPDMIMNIYSLIDFWMDKICEYQRKKKNLSLGSKDIKGKSELHARHKYLTAYANLNLSSVQDSYKRLDELRKVRNTFIHGGGHVPGDREREFSAITGIVLSGSLINIDDSFIWSTLEHAKKYLQTAILA</sequence>
<name>A0A7M1S5W1_9BACT</name>
<dbReference type="KEGG" id="sinu:IMZ28_04920"/>
<reference evidence="1 2" key="1">
    <citation type="submission" date="2020-10" db="EMBL/GenBank/DDBJ databases">
        <title>The genome of sulfurovum sp.</title>
        <authorList>
            <person name="Xie S."/>
            <person name="Shao Z."/>
            <person name="Jiang L."/>
        </authorList>
    </citation>
    <scope>NUCLEOTIDE SEQUENCE [LARGE SCALE GENOMIC DNA]</scope>
    <source>
        <strain evidence="1 2">ST-419</strain>
    </source>
</reference>
<organism evidence="1 2">
    <name type="scientific">Sulfurovum indicum</name>
    <dbReference type="NCBI Taxonomy" id="2779528"/>
    <lineage>
        <taxon>Bacteria</taxon>
        <taxon>Pseudomonadati</taxon>
        <taxon>Campylobacterota</taxon>
        <taxon>Epsilonproteobacteria</taxon>
        <taxon>Campylobacterales</taxon>
        <taxon>Sulfurovaceae</taxon>
        <taxon>Sulfurovum</taxon>
    </lineage>
</organism>